<evidence type="ECO:0000256" key="2">
    <source>
        <dbReference type="SAM" id="MobiDB-lite"/>
    </source>
</evidence>
<feature type="compositionally biased region" description="Acidic residues" evidence="2">
    <location>
        <begin position="98"/>
        <end position="108"/>
    </location>
</feature>
<dbReference type="InterPro" id="IPR039646">
    <property type="entry name" value="ZNHIT2"/>
</dbReference>
<dbReference type="Pfam" id="PF04438">
    <property type="entry name" value="zf-HIT"/>
    <property type="match status" value="1"/>
</dbReference>
<feature type="compositionally biased region" description="Low complexity" evidence="2">
    <location>
        <begin position="420"/>
        <end position="456"/>
    </location>
</feature>
<evidence type="ECO:0000259" key="3">
    <source>
        <dbReference type="PROSITE" id="PS51083"/>
    </source>
</evidence>
<feature type="region of interest" description="Disordered" evidence="2">
    <location>
        <begin position="418"/>
        <end position="468"/>
    </location>
</feature>
<dbReference type="RefSeq" id="XP_013233996.1">
    <property type="nucleotide sequence ID" value="XM_013378542.1"/>
</dbReference>
<dbReference type="PANTHER" id="PTHR15555">
    <property type="entry name" value="ZINC FINGER HIT DOMAIN CONTAINING PROTEIN 2 PROTEIN FON -RELATED"/>
    <property type="match status" value="1"/>
</dbReference>
<dbReference type="CDD" id="cd23024">
    <property type="entry name" value="zf-HIT_ZNHIT2-3"/>
    <property type="match status" value="1"/>
</dbReference>
<feature type="compositionally biased region" description="Low complexity" evidence="2">
    <location>
        <begin position="86"/>
        <end position="97"/>
    </location>
</feature>
<keyword evidence="5" id="KW-1185">Reference proteome</keyword>
<dbReference type="OrthoDB" id="18412at2759"/>
<feature type="compositionally biased region" description="Polar residues" evidence="2">
    <location>
        <begin position="336"/>
        <end position="345"/>
    </location>
</feature>
<dbReference type="SUPFAM" id="SSF144232">
    <property type="entry name" value="HIT/MYND zinc finger-like"/>
    <property type="match status" value="1"/>
</dbReference>
<protein>
    <recommendedName>
        <fullName evidence="3">HIT-type domain-containing protein</fullName>
    </recommendedName>
</protein>
<dbReference type="Proteomes" id="UP000030747">
    <property type="component" value="Unassembled WGS sequence"/>
</dbReference>
<dbReference type="InterPro" id="IPR007529">
    <property type="entry name" value="Znf_HIT"/>
</dbReference>
<evidence type="ECO:0000256" key="1">
    <source>
        <dbReference type="PROSITE-ProRule" id="PRU00453"/>
    </source>
</evidence>
<sequence length="468" mass="51636">MASSTDFKVCQVCKTEQHKYVCPKCKLLYCSLPCYKKHNSDCVSSFYESEFAAAAAAAAPTLHEKRDFNIKLTRFHLQQQQQEQQQQQQVVEGLGFDSSDEGDTDTDTDGASQQQQQQQQQIGEERLQQLQQLAAANELQLQHLTAAESAAFFSALKRGELAKYLEPWKPWWLSIELPTMEPPAHICCRPTRPDPRLAMTLAQVLFGYAHCMRTFNGATEDADVPEAAGHLLAVAKGLESRDPPPASAVSAVDQALEWAAQPPLGCTDAEFSEVCLTDAAKLLGVKEFAAKAAAAAAALIDRFKELMLQQQQQQQGKQQQQQQGERQQQEGEQQDNDSPQAPSNKQLAKLAVKAELVVRKLGFVASAAYYHWEELLQQRQQLQQALQQRCSMLRQLQQIKKMREEAQQAARALDSCGSTSLAAASKSPQSAKPVIVVPSSSSSSSSRSKNSSSSSSCVIEESFKREAD</sequence>
<organism evidence="4 5">
    <name type="scientific">Eimeria tenella</name>
    <name type="common">Coccidian parasite</name>
    <dbReference type="NCBI Taxonomy" id="5802"/>
    <lineage>
        <taxon>Eukaryota</taxon>
        <taxon>Sar</taxon>
        <taxon>Alveolata</taxon>
        <taxon>Apicomplexa</taxon>
        <taxon>Conoidasida</taxon>
        <taxon>Coccidia</taxon>
        <taxon>Eucoccidiorida</taxon>
        <taxon>Eimeriorina</taxon>
        <taxon>Eimeriidae</taxon>
        <taxon>Eimeria</taxon>
    </lineage>
</organism>
<keyword evidence="1" id="KW-0479">Metal-binding</keyword>
<gene>
    <name evidence="4" type="ORF">ETH_00008645</name>
</gene>
<feature type="compositionally biased region" description="Low complexity" evidence="2">
    <location>
        <begin position="109"/>
        <end position="123"/>
    </location>
</feature>
<dbReference type="GO" id="GO:0008270">
    <property type="term" value="F:zinc ion binding"/>
    <property type="evidence" value="ECO:0007669"/>
    <property type="project" value="UniProtKB-UniRule"/>
</dbReference>
<dbReference type="GeneID" id="25250931"/>
<proteinExistence type="predicted"/>
<reference evidence="4" key="1">
    <citation type="submission" date="2013-10" db="EMBL/GenBank/DDBJ databases">
        <title>Genomic analysis of the causative agents of coccidiosis in chickens.</title>
        <authorList>
            <person name="Reid A.J."/>
            <person name="Blake D."/>
            <person name="Billington K."/>
            <person name="Browne H."/>
            <person name="Dunn M."/>
            <person name="Hung S."/>
            <person name="Kawahara F."/>
            <person name="Miranda-Saavedra D."/>
            <person name="Mourier T."/>
            <person name="Nagra H."/>
            <person name="Otto T.D."/>
            <person name="Rawlings N."/>
            <person name="Sanchez A."/>
            <person name="Sanders M."/>
            <person name="Subramaniam C."/>
            <person name="Tay Y."/>
            <person name="Dear P."/>
            <person name="Doerig C."/>
            <person name="Gruber A."/>
            <person name="Parkinson J."/>
            <person name="Shirley M."/>
            <person name="Wan K.L."/>
            <person name="Berriman M."/>
            <person name="Tomley F."/>
            <person name="Pain A."/>
        </authorList>
    </citation>
    <scope>NUCLEOTIDE SEQUENCE [LARGE SCALE GENOMIC DNA]</scope>
    <source>
        <strain evidence="4">Houghton</strain>
    </source>
</reference>
<accession>U6KZ49</accession>
<feature type="domain" description="HIT-type" evidence="3">
    <location>
        <begin position="10"/>
        <end position="42"/>
    </location>
</feature>
<name>U6KZ49_EIMTE</name>
<dbReference type="VEuPathDB" id="ToxoDB:ETH2_1441700"/>
<reference evidence="4" key="2">
    <citation type="submission" date="2013-10" db="EMBL/GenBank/DDBJ databases">
        <authorList>
            <person name="Aslett M."/>
        </authorList>
    </citation>
    <scope>NUCLEOTIDE SEQUENCE [LARGE SCALE GENOMIC DNA]</scope>
    <source>
        <strain evidence="4">Houghton</strain>
    </source>
</reference>
<dbReference type="Gene3D" id="3.30.60.190">
    <property type="match status" value="1"/>
</dbReference>
<dbReference type="AlphaFoldDB" id="U6KZ49"/>
<dbReference type="PANTHER" id="PTHR15555:SF0">
    <property type="entry name" value="ZINC FINGER HIT DOMAIN-CONTAINING PROTEIN 2"/>
    <property type="match status" value="1"/>
</dbReference>
<feature type="region of interest" description="Disordered" evidence="2">
    <location>
        <begin position="86"/>
        <end position="123"/>
    </location>
</feature>
<dbReference type="PROSITE" id="PS51083">
    <property type="entry name" value="ZF_HIT"/>
    <property type="match status" value="1"/>
</dbReference>
<keyword evidence="1" id="KW-0862">Zinc</keyword>
<feature type="compositionally biased region" description="Low complexity" evidence="2">
    <location>
        <begin position="314"/>
        <end position="326"/>
    </location>
</feature>
<dbReference type="EMBL" id="HG675758">
    <property type="protein sequence ID" value="CDJ43246.1"/>
    <property type="molecule type" value="Genomic_DNA"/>
</dbReference>
<keyword evidence="1" id="KW-0863">Zinc-finger</keyword>
<dbReference type="OMA" id="CREHAFR"/>
<evidence type="ECO:0000313" key="4">
    <source>
        <dbReference type="EMBL" id="CDJ43246.1"/>
    </source>
</evidence>
<dbReference type="VEuPathDB" id="ToxoDB:ETH_00008645"/>
<evidence type="ECO:0000313" key="5">
    <source>
        <dbReference type="Proteomes" id="UP000030747"/>
    </source>
</evidence>
<feature type="region of interest" description="Disordered" evidence="2">
    <location>
        <begin position="314"/>
        <end position="345"/>
    </location>
</feature>